<feature type="transmembrane region" description="Helical" evidence="1">
    <location>
        <begin position="5"/>
        <end position="23"/>
    </location>
</feature>
<feature type="transmembrane region" description="Helical" evidence="1">
    <location>
        <begin position="103"/>
        <end position="122"/>
    </location>
</feature>
<evidence type="ECO:0000313" key="2">
    <source>
        <dbReference type="EMBL" id="KAF0822025.1"/>
    </source>
</evidence>
<proteinExistence type="predicted"/>
<comment type="caution">
    <text evidence="2">The sequence shown here is derived from an EMBL/GenBank/DDBJ whole genome shotgun (WGS) entry which is preliminary data.</text>
</comment>
<feature type="transmembrane region" description="Helical" evidence="1">
    <location>
        <begin position="77"/>
        <end position="97"/>
    </location>
</feature>
<evidence type="ECO:0000313" key="3">
    <source>
        <dbReference type="Proteomes" id="UP000465778"/>
    </source>
</evidence>
<dbReference type="OrthoDB" id="2866591at2"/>
<dbReference type="AlphaFoldDB" id="A0A800N910"/>
<dbReference type="RefSeq" id="WP_159346583.1">
    <property type="nucleotide sequence ID" value="NZ_JBALOT010000044.1"/>
</dbReference>
<keyword evidence="1" id="KW-0472">Membrane</keyword>
<organism evidence="2 3">
    <name type="scientific">Cytobacillus firmus</name>
    <name type="common">Bacillus firmus</name>
    <dbReference type="NCBI Taxonomy" id="1399"/>
    <lineage>
        <taxon>Bacteria</taxon>
        <taxon>Bacillati</taxon>
        <taxon>Bacillota</taxon>
        <taxon>Bacilli</taxon>
        <taxon>Bacillales</taxon>
        <taxon>Bacillaceae</taxon>
        <taxon>Cytobacillus</taxon>
    </lineage>
</organism>
<feature type="transmembrane region" description="Helical" evidence="1">
    <location>
        <begin position="143"/>
        <end position="164"/>
    </location>
</feature>
<evidence type="ECO:0000256" key="1">
    <source>
        <dbReference type="SAM" id="Phobius"/>
    </source>
</evidence>
<name>A0A800N910_CYTFI</name>
<accession>A0A800N910</accession>
<protein>
    <submittedName>
        <fullName evidence="2">Uncharacterized protein</fullName>
    </submittedName>
</protein>
<feature type="transmembrane region" description="Helical" evidence="1">
    <location>
        <begin position="170"/>
        <end position="193"/>
    </location>
</feature>
<sequence>MLKKFFIIILILFAFGVSMYLYGSNLALEATGYGPLPVLLFSIPFTMIIVNSSLFFLPKMIKTHSYYLRYKKGFESIFLSISLILAMLHFGFILLVLGIEVNFILLVPLSVGIVLITTANTLPRFQLEISRTSSELTQSAHQAWNIAVRPLAFPLIIGGLIMLFCVFLPANLVLIGFFLVLISTLLISIFLSYKAYQTHVSNL</sequence>
<keyword evidence="1" id="KW-0812">Transmembrane</keyword>
<gene>
    <name evidence="2" type="ORF">KIS1582_4224</name>
</gene>
<dbReference type="Proteomes" id="UP000465778">
    <property type="component" value="Unassembled WGS sequence"/>
</dbReference>
<dbReference type="EMBL" id="VDEM01000072">
    <property type="protein sequence ID" value="KAF0822025.1"/>
    <property type="molecule type" value="Genomic_DNA"/>
</dbReference>
<reference evidence="2 3" key="1">
    <citation type="journal article" date="2020" name="G3 (Bethesda)">
        <title>Whole Genome Sequencing and Comparative Genomics of Two Nematicidal Bacillus Strains Reveals a Wide Range of Possible Virulence Factors.</title>
        <authorList>
            <person name="Susic N."/>
            <person name="Janezic S."/>
            <person name="Rupnik M."/>
            <person name="Geric Stare B."/>
        </authorList>
    </citation>
    <scope>NUCLEOTIDE SEQUENCE [LARGE SCALE GENOMIC DNA]</scope>
    <source>
        <strain evidence="2 3">I-1582</strain>
    </source>
</reference>
<keyword evidence="1" id="KW-1133">Transmembrane helix</keyword>
<feature type="transmembrane region" description="Helical" evidence="1">
    <location>
        <begin position="35"/>
        <end position="57"/>
    </location>
</feature>